<protein>
    <submittedName>
        <fullName evidence="1">Uncharacterized protein</fullName>
    </submittedName>
</protein>
<proteinExistence type="predicted"/>
<evidence type="ECO:0000313" key="1">
    <source>
        <dbReference type="EMBL" id="KAI3734210.1"/>
    </source>
</evidence>
<name>A0ACB9CJ63_ARCLA</name>
<reference evidence="1 2" key="2">
    <citation type="journal article" date="2022" name="Mol. Ecol. Resour.">
        <title>The genomes of chicory, endive, great burdock and yacon provide insights into Asteraceae paleo-polyploidization history and plant inulin production.</title>
        <authorList>
            <person name="Fan W."/>
            <person name="Wang S."/>
            <person name="Wang H."/>
            <person name="Wang A."/>
            <person name="Jiang F."/>
            <person name="Liu H."/>
            <person name="Zhao H."/>
            <person name="Xu D."/>
            <person name="Zhang Y."/>
        </authorList>
    </citation>
    <scope>NUCLEOTIDE SEQUENCE [LARGE SCALE GENOMIC DNA]</scope>
    <source>
        <strain evidence="2">cv. Niubang</strain>
    </source>
</reference>
<keyword evidence="2" id="KW-1185">Reference proteome</keyword>
<sequence length="289" mass="31914">MDTGFHHQQTFALNQQAISFQSSARGSKSEMITMGDFHGMNGTAGMLFSGNSGTVNSSSAFTRAGTSSDSLVVDSVPELKHRGSLAVEWSVEEQYKLEEALPQYVNEPGVIRYVKIAATLRNKTVRDVALRVRWLARKRRKHEELNLGKKLKDKKDKLVESTSKPSIPSISTFNVAPFSVLMNNRVQGDGIHAEALQGSIRQLLEQNSQVLGQISTNISALKLQDNVDLFSHMKNNITTILNDMRYMPGPPLPVSLNEDLANSILHANSQTMMLASSSGMHMKQEPGCW</sequence>
<reference evidence="2" key="1">
    <citation type="journal article" date="2022" name="Mol. Ecol. Resour.">
        <title>The genomes of chicory, endive, great burdock and yacon provide insights into Asteraceae palaeo-polyploidization history and plant inulin production.</title>
        <authorList>
            <person name="Fan W."/>
            <person name="Wang S."/>
            <person name="Wang H."/>
            <person name="Wang A."/>
            <person name="Jiang F."/>
            <person name="Liu H."/>
            <person name="Zhao H."/>
            <person name="Xu D."/>
            <person name="Zhang Y."/>
        </authorList>
    </citation>
    <scope>NUCLEOTIDE SEQUENCE [LARGE SCALE GENOMIC DNA]</scope>
    <source>
        <strain evidence="2">cv. Niubang</strain>
    </source>
</reference>
<organism evidence="1 2">
    <name type="scientific">Arctium lappa</name>
    <name type="common">Greater burdock</name>
    <name type="synonym">Lappa major</name>
    <dbReference type="NCBI Taxonomy" id="4217"/>
    <lineage>
        <taxon>Eukaryota</taxon>
        <taxon>Viridiplantae</taxon>
        <taxon>Streptophyta</taxon>
        <taxon>Embryophyta</taxon>
        <taxon>Tracheophyta</taxon>
        <taxon>Spermatophyta</taxon>
        <taxon>Magnoliopsida</taxon>
        <taxon>eudicotyledons</taxon>
        <taxon>Gunneridae</taxon>
        <taxon>Pentapetalae</taxon>
        <taxon>asterids</taxon>
        <taxon>campanulids</taxon>
        <taxon>Asterales</taxon>
        <taxon>Asteraceae</taxon>
        <taxon>Carduoideae</taxon>
        <taxon>Cardueae</taxon>
        <taxon>Arctiinae</taxon>
        <taxon>Arctium</taxon>
    </lineage>
</organism>
<comment type="caution">
    <text evidence="1">The sequence shown here is derived from an EMBL/GenBank/DDBJ whole genome shotgun (WGS) entry which is preliminary data.</text>
</comment>
<evidence type="ECO:0000313" key="2">
    <source>
        <dbReference type="Proteomes" id="UP001055879"/>
    </source>
</evidence>
<dbReference type="EMBL" id="CM042050">
    <property type="protein sequence ID" value="KAI3734210.1"/>
    <property type="molecule type" value="Genomic_DNA"/>
</dbReference>
<gene>
    <name evidence="1" type="ORF">L6452_13674</name>
</gene>
<dbReference type="Proteomes" id="UP001055879">
    <property type="component" value="Linkage Group LG04"/>
</dbReference>
<accession>A0ACB9CJ63</accession>